<sequence>MTHCAPSRSRTEGFSTASGTALDEPAACRPVRSPTKRAGPAWGHRGLFVGTIGCLLLRDDGVAVAALGNSRSASDCSASEFTNLLNESPRPSRRGTSGRYDLFACY</sequence>
<comment type="caution">
    <text evidence="2">The sequence shown here is derived from an EMBL/GenBank/DDBJ whole genome shotgun (WGS) entry which is preliminary data.</text>
</comment>
<dbReference type="EMBL" id="QUAC01000117">
    <property type="protein sequence ID" value="REK89569.1"/>
    <property type="molecule type" value="Genomic_DNA"/>
</dbReference>
<dbReference type="AlphaFoldDB" id="A0A371Q4F9"/>
<gene>
    <name evidence="2" type="ORF">DY245_15075</name>
</gene>
<protein>
    <submittedName>
        <fullName evidence="2">Uncharacterized protein</fullName>
    </submittedName>
</protein>
<evidence type="ECO:0000313" key="2">
    <source>
        <dbReference type="EMBL" id="REK89569.1"/>
    </source>
</evidence>
<dbReference type="Proteomes" id="UP000262477">
    <property type="component" value="Unassembled WGS sequence"/>
</dbReference>
<proteinExistence type="predicted"/>
<accession>A0A371Q4F9</accession>
<organism evidence="2 3">
    <name type="scientific">Streptomyces inhibens</name>
    <dbReference type="NCBI Taxonomy" id="2293571"/>
    <lineage>
        <taxon>Bacteria</taxon>
        <taxon>Bacillati</taxon>
        <taxon>Actinomycetota</taxon>
        <taxon>Actinomycetes</taxon>
        <taxon>Kitasatosporales</taxon>
        <taxon>Streptomycetaceae</taxon>
        <taxon>Streptomyces</taxon>
    </lineage>
</organism>
<evidence type="ECO:0000256" key="1">
    <source>
        <dbReference type="SAM" id="MobiDB-lite"/>
    </source>
</evidence>
<reference evidence="2 3" key="1">
    <citation type="submission" date="2018-08" db="EMBL/GenBank/DDBJ databases">
        <title>Streptomyces NEAU-D10 sp. nov., a novel Actinomycete isolated from soil.</title>
        <authorList>
            <person name="Jin L."/>
        </authorList>
    </citation>
    <scope>NUCLEOTIDE SEQUENCE [LARGE SCALE GENOMIC DNA]</scope>
    <source>
        <strain evidence="2 3">NEAU-D10</strain>
    </source>
</reference>
<name>A0A371Q4F9_STRIH</name>
<feature type="region of interest" description="Disordered" evidence="1">
    <location>
        <begin position="1"/>
        <end position="40"/>
    </location>
</feature>
<keyword evidence="3" id="KW-1185">Reference proteome</keyword>
<evidence type="ECO:0000313" key="3">
    <source>
        <dbReference type="Proteomes" id="UP000262477"/>
    </source>
</evidence>